<feature type="chain" id="PRO_5029708814" description="C-type lectin domain-containing protein" evidence="1">
    <location>
        <begin position="18"/>
        <end position="333"/>
    </location>
</feature>
<dbReference type="Pfam" id="PF00059">
    <property type="entry name" value="Lectin_C"/>
    <property type="match status" value="2"/>
</dbReference>
<dbReference type="OrthoDB" id="5976046at2759"/>
<dbReference type="InterPro" id="IPR016187">
    <property type="entry name" value="CTDL_fold"/>
</dbReference>
<evidence type="ECO:0000313" key="4">
    <source>
        <dbReference type="Proteomes" id="UP000594262"/>
    </source>
</evidence>
<dbReference type="Proteomes" id="UP000594262">
    <property type="component" value="Unplaced"/>
</dbReference>
<dbReference type="InterPro" id="IPR050111">
    <property type="entry name" value="C-type_lectin/snaclec_domain"/>
</dbReference>
<evidence type="ECO:0000259" key="2">
    <source>
        <dbReference type="PROSITE" id="PS50041"/>
    </source>
</evidence>
<keyword evidence="1" id="KW-0732">Signal</keyword>
<feature type="signal peptide" evidence="1">
    <location>
        <begin position="1"/>
        <end position="17"/>
    </location>
</feature>
<feature type="domain" description="C-type lectin" evidence="2">
    <location>
        <begin position="32"/>
        <end position="140"/>
    </location>
</feature>
<dbReference type="SMART" id="SM00034">
    <property type="entry name" value="CLECT"/>
    <property type="match status" value="2"/>
</dbReference>
<reference evidence="3" key="1">
    <citation type="submission" date="2021-01" db="UniProtKB">
        <authorList>
            <consortium name="EnsemblMetazoa"/>
        </authorList>
    </citation>
    <scope>IDENTIFICATION</scope>
</reference>
<dbReference type="SUPFAM" id="SSF56436">
    <property type="entry name" value="C-type lectin-like"/>
    <property type="match status" value="2"/>
</dbReference>
<dbReference type="AlphaFoldDB" id="A0A7M5X2G9"/>
<keyword evidence="4" id="KW-1185">Reference proteome</keyword>
<evidence type="ECO:0000256" key="1">
    <source>
        <dbReference type="SAM" id="SignalP"/>
    </source>
</evidence>
<sequence length="333" mass="37999">MAMISLVLVVFLTYASASDSEGIELVRMVNCTDEFAYHFSAVKKSWREAEDFCQKYGGHLTSIKDARENDFINAYAVDRNLQNPYIGAVRRGVGAARVWKWLDNTTWTWQPSIWYGWEDGSKTTADIYGYYFGTKDKKWKWTAQPLDKSPFICKVPSSGIDVQKEKEKGVEFVKKTDCSKDIAYHFSTVKMNWTNAESFCQEHGGHLTSISSEEEKAFIGANVESRNLYRPYIGALKQGVGAARKWQWIDKTFWTWGPSVFSGQNVGSGTDQDNYGFIYRESKLLSWMTQPNLERAFICKVRTDETTSSGFLLQTDKMLVLLVLTICLTLFTS</sequence>
<accession>A0A7M5X2G9</accession>
<dbReference type="CDD" id="cd00037">
    <property type="entry name" value="CLECT"/>
    <property type="match status" value="2"/>
</dbReference>
<evidence type="ECO:0000313" key="3">
    <source>
        <dbReference type="EnsemblMetazoa" id="CLYHEMP016917.1"/>
    </source>
</evidence>
<dbReference type="InterPro" id="IPR001304">
    <property type="entry name" value="C-type_lectin-like"/>
</dbReference>
<dbReference type="EnsemblMetazoa" id="CLYHEMT016917.1">
    <property type="protein sequence ID" value="CLYHEMP016917.1"/>
    <property type="gene ID" value="CLYHEMG016917"/>
</dbReference>
<protein>
    <recommendedName>
        <fullName evidence="2">C-type lectin domain-containing protein</fullName>
    </recommendedName>
</protein>
<dbReference type="PROSITE" id="PS50041">
    <property type="entry name" value="C_TYPE_LECTIN_2"/>
    <property type="match status" value="2"/>
</dbReference>
<name>A0A7M5X2G9_9CNID</name>
<dbReference type="InterPro" id="IPR016186">
    <property type="entry name" value="C-type_lectin-like/link_sf"/>
</dbReference>
<proteinExistence type="predicted"/>
<feature type="domain" description="C-type lectin" evidence="2">
    <location>
        <begin position="184"/>
        <end position="287"/>
    </location>
</feature>
<dbReference type="Gene3D" id="3.10.100.10">
    <property type="entry name" value="Mannose-Binding Protein A, subunit A"/>
    <property type="match status" value="2"/>
</dbReference>
<dbReference type="PANTHER" id="PTHR22803">
    <property type="entry name" value="MANNOSE, PHOSPHOLIPASE, LECTIN RECEPTOR RELATED"/>
    <property type="match status" value="1"/>
</dbReference>
<organism evidence="3 4">
    <name type="scientific">Clytia hemisphaerica</name>
    <dbReference type="NCBI Taxonomy" id="252671"/>
    <lineage>
        <taxon>Eukaryota</taxon>
        <taxon>Metazoa</taxon>
        <taxon>Cnidaria</taxon>
        <taxon>Hydrozoa</taxon>
        <taxon>Hydroidolina</taxon>
        <taxon>Leptothecata</taxon>
        <taxon>Obeliida</taxon>
        <taxon>Clytiidae</taxon>
        <taxon>Clytia</taxon>
    </lineage>
</organism>